<dbReference type="AlphaFoldDB" id="A0A643F1L2"/>
<protein>
    <submittedName>
        <fullName evidence="1">Uncharacterized protein</fullName>
    </submittedName>
</protein>
<reference evidence="1 2" key="1">
    <citation type="submission" date="2019-09" db="EMBL/GenBank/DDBJ databases">
        <title>Draft genome sequences of 48 bacterial type strains from the CCUG.</title>
        <authorList>
            <person name="Tunovic T."/>
            <person name="Pineiro-Iglesias B."/>
            <person name="Unosson C."/>
            <person name="Inganas E."/>
            <person name="Ohlen M."/>
            <person name="Cardew S."/>
            <person name="Jensie-Markopoulos S."/>
            <person name="Salva-Serra F."/>
            <person name="Jaen-Luchoro D."/>
            <person name="Karlsson R."/>
            <person name="Svensson-Stadler L."/>
            <person name="Chun J."/>
            <person name="Moore E."/>
        </authorList>
    </citation>
    <scope>NUCLEOTIDE SEQUENCE [LARGE SCALE GENOMIC DNA]</scope>
    <source>
        <strain evidence="1 2">CCUG 30977</strain>
    </source>
</reference>
<dbReference type="EMBL" id="VZPB01000114">
    <property type="protein sequence ID" value="KAB0572096.1"/>
    <property type="molecule type" value="Genomic_DNA"/>
</dbReference>
<gene>
    <name evidence="1" type="ORF">F7Q92_21265</name>
</gene>
<organism evidence="1 2">
    <name type="scientific">Ideonella dechloratans</name>
    <dbReference type="NCBI Taxonomy" id="36863"/>
    <lineage>
        <taxon>Bacteria</taxon>
        <taxon>Pseudomonadati</taxon>
        <taxon>Pseudomonadota</taxon>
        <taxon>Betaproteobacteria</taxon>
        <taxon>Burkholderiales</taxon>
        <taxon>Sphaerotilaceae</taxon>
        <taxon>Ideonella</taxon>
    </lineage>
</organism>
<sequence length="65" mass="6394">MNTVPTPSFLQRASALGLAALITLSVLNGLGGIADRQVDGAVLALRAQACTAVAAGAPALPRLPA</sequence>
<proteinExistence type="predicted"/>
<accession>A0A643F1L2</accession>
<name>A0A643F1L2_IDEDE</name>
<dbReference type="OrthoDB" id="9936470at2"/>
<keyword evidence="2" id="KW-1185">Reference proteome</keyword>
<dbReference type="Proteomes" id="UP000430120">
    <property type="component" value="Unassembled WGS sequence"/>
</dbReference>
<dbReference type="RefSeq" id="WP_151126060.1">
    <property type="nucleotide sequence ID" value="NZ_CP088081.1"/>
</dbReference>
<evidence type="ECO:0000313" key="1">
    <source>
        <dbReference type="EMBL" id="KAB0572096.1"/>
    </source>
</evidence>
<comment type="caution">
    <text evidence="1">The sequence shown here is derived from an EMBL/GenBank/DDBJ whole genome shotgun (WGS) entry which is preliminary data.</text>
</comment>
<evidence type="ECO:0000313" key="2">
    <source>
        <dbReference type="Proteomes" id="UP000430120"/>
    </source>
</evidence>